<evidence type="ECO:0000313" key="2">
    <source>
        <dbReference type="Proteomes" id="UP000623467"/>
    </source>
</evidence>
<evidence type="ECO:0008006" key="3">
    <source>
        <dbReference type="Google" id="ProtNLM"/>
    </source>
</evidence>
<sequence>MDQARTELFKWLSTYEGIDKRWLTILTQTRTDHIVVLMYPDADFDDILLTMKWFYWGFLIDDTVDWGFVNAEGIPDLIKLYEDVLLNRDVSERGKLPLVIEVLRDVWNEIREKKQPGWENLFAEAAIHYVRALPEVNEFRKSAKTNKIDAESSFYEPVFHWTGLIHGYLIAPDLVCSPEMKELRASWVEVGWLRSGDCINLISLTMIHEKKTLQDAMDEAAQQIAAQLVRWGEAKSRVFETYREHKDINELKALIEANERGIWLPIGWSWVAWERYFASQKAAEEAQTTGIVHVMSRRNKTTAQ</sequence>
<dbReference type="Pfam" id="PF19086">
    <property type="entry name" value="Terpene_syn_C_2"/>
    <property type="match status" value="1"/>
</dbReference>
<name>A0A8H6XH72_9AGAR</name>
<reference evidence="1" key="1">
    <citation type="submission" date="2020-05" db="EMBL/GenBank/DDBJ databases">
        <title>Mycena genomes resolve the evolution of fungal bioluminescence.</title>
        <authorList>
            <person name="Tsai I.J."/>
        </authorList>
    </citation>
    <scope>NUCLEOTIDE SEQUENCE</scope>
    <source>
        <strain evidence="1">160909Yilan</strain>
    </source>
</reference>
<dbReference type="EMBL" id="JACAZH010000030">
    <property type="protein sequence ID" value="KAF7340491.1"/>
    <property type="molecule type" value="Genomic_DNA"/>
</dbReference>
<proteinExistence type="predicted"/>
<dbReference type="AlphaFoldDB" id="A0A8H6XH72"/>
<dbReference type="Gene3D" id="1.10.600.10">
    <property type="entry name" value="Farnesyl Diphosphate Synthase"/>
    <property type="match status" value="1"/>
</dbReference>
<accession>A0A8H6XH72</accession>
<dbReference type="SUPFAM" id="SSF48576">
    <property type="entry name" value="Terpenoid synthases"/>
    <property type="match status" value="1"/>
</dbReference>
<dbReference type="OrthoDB" id="2861623at2759"/>
<gene>
    <name evidence="1" type="ORF">MSAN_02120500</name>
</gene>
<keyword evidence="2" id="KW-1185">Reference proteome</keyword>
<dbReference type="InterPro" id="IPR008949">
    <property type="entry name" value="Isoprenoid_synthase_dom_sf"/>
</dbReference>
<comment type="caution">
    <text evidence="1">The sequence shown here is derived from an EMBL/GenBank/DDBJ whole genome shotgun (WGS) entry which is preliminary data.</text>
</comment>
<evidence type="ECO:0000313" key="1">
    <source>
        <dbReference type="EMBL" id="KAF7340491.1"/>
    </source>
</evidence>
<organism evidence="1 2">
    <name type="scientific">Mycena sanguinolenta</name>
    <dbReference type="NCBI Taxonomy" id="230812"/>
    <lineage>
        <taxon>Eukaryota</taxon>
        <taxon>Fungi</taxon>
        <taxon>Dikarya</taxon>
        <taxon>Basidiomycota</taxon>
        <taxon>Agaricomycotina</taxon>
        <taxon>Agaricomycetes</taxon>
        <taxon>Agaricomycetidae</taxon>
        <taxon>Agaricales</taxon>
        <taxon>Marasmiineae</taxon>
        <taxon>Mycenaceae</taxon>
        <taxon>Mycena</taxon>
    </lineage>
</organism>
<dbReference type="Proteomes" id="UP000623467">
    <property type="component" value="Unassembled WGS sequence"/>
</dbReference>
<protein>
    <recommendedName>
        <fullName evidence="3">Terpene synthase</fullName>
    </recommendedName>
</protein>